<name>A0A6A4Q4H0_LUPAL</name>
<evidence type="ECO:0000313" key="2">
    <source>
        <dbReference type="Proteomes" id="UP000447434"/>
    </source>
</evidence>
<dbReference type="Proteomes" id="UP000447434">
    <property type="component" value="Chromosome 8"/>
</dbReference>
<sequence>MNMILYCTCVLALNSIDNLYLCKSCLGSIDNLYKNIFFNPFKHFKSQNLMGKFVKSRNECGFVKKPSFYMVTDDLVVTPGSSICVVLFLTKSGVSSSDLDEQIIRIGKRECLSLLKASLISSLALTNVLGQLIFSIKNEKITN</sequence>
<accession>A0A6A4Q4H0</accession>
<dbReference type="AlphaFoldDB" id="A0A6A4Q4H0"/>
<dbReference type="OrthoDB" id="1434526at2759"/>
<protein>
    <submittedName>
        <fullName evidence="1">Uncharacterized protein</fullName>
    </submittedName>
</protein>
<proteinExistence type="predicted"/>
<dbReference type="InterPro" id="IPR007750">
    <property type="entry name" value="DUF674"/>
</dbReference>
<dbReference type="PANTHER" id="PTHR33103:SF27">
    <property type="entry name" value="OS04G0594700 PROTEIN"/>
    <property type="match status" value="1"/>
</dbReference>
<dbReference type="PANTHER" id="PTHR33103">
    <property type="entry name" value="OS01G0153900 PROTEIN"/>
    <property type="match status" value="1"/>
</dbReference>
<organism evidence="1 2">
    <name type="scientific">Lupinus albus</name>
    <name type="common">White lupine</name>
    <name type="synonym">Lupinus termis</name>
    <dbReference type="NCBI Taxonomy" id="3870"/>
    <lineage>
        <taxon>Eukaryota</taxon>
        <taxon>Viridiplantae</taxon>
        <taxon>Streptophyta</taxon>
        <taxon>Embryophyta</taxon>
        <taxon>Tracheophyta</taxon>
        <taxon>Spermatophyta</taxon>
        <taxon>Magnoliopsida</taxon>
        <taxon>eudicotyledons</taxon>
        <taxon>Gunneridae</taxon>
        <taxon>Pentapetalae</taxon>
        <taxon>rosids</taxon>
        <taxon>fabids</taxon>
        <taxon>Fabales</taxon>
        <taxon>Fabaceae</taxon>
        <taxon>Papilionoideae</taxon>
        <taxon>50 kb inversion clade</taxon>
        <taxon>genistoids sensu lato</taxon>
        <taxon>core genistoids</taxon>
        <taxon>Genisteae</taxon>
        <taxon>Lupinus</taxon>
    </lineage>
</organism>
<dbReference type="Pfam" id="PF05056">
    <property type="entry name" value="DUF674"/>
    <property type="match status" value="1"/>
</dbReference>
<dbReference type="EMBL" id="WOCE01000008">
    <property type="protein sequence ID" value="KAE9608592.1"/>
    <property type="molecule type" value="Genomic_DNA"/>
</dbReference>
<gene>
    <name evidence="1" type="ORF">Lalb_Chr08g0237341</name>
</gene>
<keyword evidence="2" id="KW-1185">Reference proteome</keyword>
<evidence type="ECO:0000313" key="1">
    <source>
        <dbReference type="EMBL" id="KAE9608592.1"/>
    </source>
</evidence>
<reference evidence="2" key="1">
    <citation type="journal article" date="2020" name="Nat. Commun.">
        <title>Genome sequence of the cluster root forming white lupin.</title>
        <authorList>
            <person name="Hufnagel B."/>
            <person name="Marques A."/>
            <person name="Soriano A."/>
            <person name="Marques L."/>
            <person name="Divol F."/>
            <person name="Doumas P."/>
            <person name="Sallet E."/>
            <person name="Mancinotti D."/>
            <person name="Carrere S."/>
            <person name="Marande W."/>
            <person name="Arribat S."/>
            <person name="Keller J."/>
            <person name="Huneau C."/>
            <person name="Blein T."/>
            <person name="Aime D."/>
            <person name="Laguerre M."/>
            <person name="Taylor J."/>
            <person name="Schubert V."/>
            <person name="Nelson M."/>
            <person name="Geu-Flores F."/>
            <person name="Crespi M."/>
            <person name="Gallardo-Guerrero K."/>
            <person name="Delaux P.-M."/>
            <person name="Salse J."/>
            <person name="Berges H."/>
            <person name="Guyot R."/>
            <person name="Gouzy J."/>
            <person name="Peret B."/>
        </authorList>
    </citation>
    <scope>NUCLEOTIDE SEQUENCE [LARGE SCALE GENOMIC DNA]</scope>
    <source>
        <strain evidence="2">cv. Amiga</strain>
    </source>
</reference>
<comment type="caution">
    <text evidence="1">The sequence shown here is derived from an EMBL/GenBank/DDBJ whole genome shotgun (WGS) entry which is preliminary data.</text>
</comment>